<dbReference type="AlphaFoldDB" id="A0A3A3Z463"/>
<proteinExistence type="predicted"/>
<accession>A0A3A3Z463</accession>
<name>A0A3A3Z463_9ACTN</name>
<dbReference type="OrthoDB" id="4331766at2"/>
<dbReference type="Pfam" id="PF02597">
    <property type="entry name" value="ThiS"/>
    <property type="match status" value="1"/>
</dbReference>
<keyword evidence="2" id="KW-1185">Reference proteome</keyword>
<reference evidence="1 2" key="1">
    <citation type="submission" date="2018-09" db="EMBL/GenBank/DDBJ databases">
        <title>YIM 75000 draft genome.</title>
        <authorList>
            <person name="Tang S."/>
            <person name="Feng Y."/>
        </authorList>
    </citation>
    <scope>NUCLEOTIDE SEQUENCE [LARGE SCALE GENOMIC DNA]</scope>
    <source>
        <strain evidence="1 2">YIM 75000</strain>
    </source>
</reference>
<dbReference type="SUPFAM" id="SSF54285">
    <property type="entry name" value="MoaD/ThiS"/>
    <property type="match status" value="1"/>
</dbReference>
<dbReference type="InterPro" id="IPR016155">
    <property type="entry name" value="Mopterin_synth/thiamin_S_b"/>
</dbReference>
<dbReference type="InterPro" id="IPR003749">
    <property type="entry name" value="ThiS/MoaD-like"/>
</dbReference>
<dbReference type="Proteomes" id="UP000265614">
    <property type="component" value="Unassembled WGS sequence"/>
</dbReference>
<sequence length="91" mass="8856">MGTRDEGPPGGALVRYWAAARAAAGTAEERLPGATVGEVLAAARAAHGGDGGELARVLARCSVLVDGVRSDPAAPVGPGAVLEVLPPFAGG</sequence>
<organism evidence="1 2">
    <name type="scientific">Vallicoccus soli</name>
    <dbReference type="NCBI Taxonomy" id="2339232"/>
    <lineage>
        <taxon>Bacteria</taxon>
        <taxon>Bacillati</taxon>
        <taxon>Actinomycetota</taxon>
        <taxon>Actinomycetes</taxon>
        <taxon>Motilibacterales</taxon>
        <taxon>Vallicoccaceae</taxon>
        <taxon>Vallicoccus</taxon>
    </lineage>
</organism>
<dbReference type="EMBL" id="QZEZ01000001">
    <property type="protein sequence ID" value="RJK97718.1"/>
    <property type="molecule type" value="Genomic_DNA"/>
</dbReference>
<protein>
    <submittedName>
        <fullName evidence="1">MoaD/ThiS family protein</fullName>
    </submittedName>
</protein>
<dbReference type="CDD" id="cd17040">
    <property type="entry name" value="Ubl_MoaD_like"/>
    <property type="match status" value="1"/>
</dbReference>
<comment type="caution">
    <text evidence="1">The sequence shown here is derived from an EMBL/GenBank/DDBJ whole genome shotgun (WGS) entry which is preliminary data.</text>
</comment>
<evidence type="ECO:0000313" key="1">
    <source>
        <dbReference type="EMBL" id="RJK97718.1"/>
    </source>
</evidence>
<dbReference type="RefSeq" id="WP_119948644.1">
    <property type="nucleotide sequence ID" value="NZ_QZEZ01000001.1"/>
</dbReference>
<evidence type="ECO:0000313" key="2">
    <source>
        <dbReference type="Proteomes" id="UP000265614"/>
    </source>
</evidence>
<dbReference type="InterPro" id="IPR012675">
    <property type="entry name" value="Beta-grasp_dom_sf"/>
</dbReference>
<dbReference type="Gene3D" id="3.10.20.30">
    <property type="match status" value="1"/>
</dbReference>
<gene>
    <name evidence="1" type="ORF">D5H78_01550</name>
</gene>